<feature type="region of interest" description="Disordered" evidence="1">
    <location>
        <begin position="16"/>
        <end position="41"/>
    </location>
</feature>
<keyword evidence="3" id="KW-1185">Reference proteome</keyword>
<gene>
    <name evidence="2" type="ORF">C8N34_102132</name>
</gene>
<comment type="caution">
    <text evidence="2">The sequence shown here is derived from an EMBL/GenBank/DDBJ whole genome shotgun (WGS) entry which is preliminary data.</text>
</comment>
<reference evidence="2 3" key="1">
    <citation type="submission" date="2018-04" db="EMBL/GenBank/DDBJ databases">
        <title>Genomic Encyclopedia of Archaeal and Bacterial Type Strains, Phase II (KMG-II): from individual species to whole genera.</title>
        <authorList>
            <person name="Goeker M."/>
        </authorList>
    </citation>
    <scope>NUCLEOTIDE SEQUENCE [LARGE SCALE GENOMIC DNA]</scope>
    <source>
        <strain evidence="2 3">DSM 21823</strain>
    </source>
</reference>
<name>A0A2T6B8G9_9RHOB</name>
<organism evidence="2 3">
    <name type="scientific">Gemmobacter caeni</name>
    <dbReference type="NCBI Taxonomy" id="589035"/>
    <lineage>
        <taxon>Bacteria</taxon>
        <taxon>Pseudomonadati</taxon>
        <taxon>Pseudomonadota</taxon>
        <taxon>Alphaproteobacteria</taxon>
        <taxon>Rhodobacterales</taxon>
        <taxon>Paracoccaceae</taxon>
        <taxon>Gemmobacter</taxon>
    </lineage>
</organism>
<dbReference type="AlphaFoldDB" id="A0A2T6B8G9"/>
<proteinExistence type="predicted"/>
<accession>A0A2T6B8G9</accession>
<evidence type="ECO:0000313" key="3">
    <source>
        <dbReference type="Proteomes" id="UP000244224"/>
    </source>
</evidence>
<evidence type="ECO:0000256" key="1">
    <source>
        <dbReference type="SAM" id="MobiDB-lite"/>
    </source>
</evidence>
<sequence>MRVIPFPPTLARISAETGRRLQSSDQDDAGRHRPRSALPRPYTADGVAAYRWPDGRVAPAYDMYAPQHPEGAEPGLARILYEVRHHPNDTSSYEPRILTFRSVPDLEAEGIAVDRTAAGLLRHEGRAALVIAPDETALAELATRFPAGSELVRGVIRRVGPETEPMQHFLATNSQGGGFEVMGAALEADLFRAAEGRFSFIKDAPDYQEFCATLRKHGTKNGWVVAATTLEEVPKTLRDYMGMQADPDAGPEGPGL</sequence>
<protein>
    <submittedName>
        <fullName evidence="2">Uncharacterized protein</fullName>
    </submittedName>
</protein>
<dbReference type="Proteomes" id="UP000244224">
    <property type="component" value="Unassembled WGS sequence"/>
</dbReference>
<evidence type="ECO:0000313" key="2">
    <source>
        <dbReference type="EMBL" id="PTX52353.1"/>
    </source>
</evidence>
<dbReference type="RefSeq" id="WP_108127724.1">
    <property type="nucleotide sequence ID" value="NZ_QBKP01000002.1"/>
</dbReference>
<dbReference type="EMBL" id="QBKP01000002">
    <property type="protein sequence ID" value="PTX52353.1"/>
    <property type="molecule type" value="Genomic_DNA"/>
</dbReference>